<evidence type="ECO:0000313" key="1">
    <source>
        <dbReference type="EMBL" id="MFI0796988.1"/>
    </source>
</evidence>
<gene>
    <name evidence="1" type="ORF">ACH4OY_30540</name>
</gene>
<organism evidence="1 2">
    <name type="scientific">Micromonospora rubida</name>
    <dbReference type="NCBI Taxonomy" id="2697657"/>
    <lineage>
        <taxon>Bacteria</taxon>
        <taxon>Bacillati</taxon>
        <taxon>Actinomycetota</taxon>
        <taxon>Actinomycetes</taxon>
        <taxon>Micromonosporales</taxon>
        <taxon>Micromonosporaceae</taxon>
        <taxon>Micromonospora</taxon>
    </lineage>
</organism>
<dbReference type="Proteomes" id="UP001611075">
    <property type="component" value="Unassembled WGS sequence"/>
</dbReference>
<proteinExistence type="predicted"/>
<accession>A0ABW7SY69</accession>
<keyword evidence="2" id="KW-1185">Reference proteome</keyword>
<evidence type="ECO:0000313" key="2">
    <source>
        <dbReference type="Proteomes" id="UP001611075"/>
    </source>
</evidence>
<name>A0ABW7SY69_9ACTN</name>
<dbReference type="EMBL" id="JBIRPU010000039">
    <property type="protein sequence ID" value="MFI0796988.1"/>
    <property type="molecule type" value="Genomic_DNA"/>
</dbReference>
<reference evidence="1 2" key="1">
    <citation type="submission" date="2024-10" db="EMBL/GenBank/DDBJ databases">
        <title>The Natural Products Discovery Center: Release of the First 8490 Sequenced Strains for Exploring Actinobacteria Biosynthetic Diversity.</title>
        <authorList>
            <person name="Kalkreuter E."/>
            <person name="Kautsar S.A."/>
            <person name="Yang D."/>
            <person name="Bader C.D."/>
            <person name="Teijaro C.N."/>
            <person name="Fluegel L."/>
            <person name="Davis C.M."/>
            <person name="Simpson J.R."/>
            <person name="Lauterbach L."/>
            <person name="Steele A.D."/>
            <person name="Gui C."/>
            <person name="Meng S."/>
            <person name="Li G."/>
            <person name="Viehrig K."/>
            <person name="Ye F."/>
            <person name="Su P."/>
            <person name="Kiefer A.F."/>
            <person name="Nichols A."/>
            <person name="Cepeda A.J."/>
            <person name="Yan W."/>
            <person name="Fan B."/>
            <person name="Jiang Y."/>
            <person name="Adhikari A."/>
            <person name="Zheng C.-J."/>
            <person name="Schuster L."/>
            <person name="Cowan T.M."/>
            <person name="Smanski M.J."/>
            <person name="Chevrette M.G."/>
            <person name="De Carvalho L.P.S."/>
            <person name="Shen B."/>
        </authorList>
    </citation>
    <scope>NUCLEOTIDE SEQUENCE [LARGE SCALE GENOMIC DNA]</scope>
    <source>
        <strain evidence="1 2">NPDC021253</strain>
    </source>
</reference>
<protein>
    <submittedName>
        <fullName evidence="1">Uncharacterized protein</fullName>
    </submittedName>
</protein>
<dbReference type="RefSeq" id="WP_396685594.1">
    <property type="nucleotide sequence ID" value="NZ_JBIRPU010000039.1"/>
</dbReference>
<sequence>MPSSPPAAVAPTALPLPSVVVEVLLISADQDGLRFRPLSAPLRDEPPDVVARSLAELPPGSLDGLLHSTSWRFVDGRLTVTYVALPDPRPGSATTPVAPTPVLGSEDSLAPTPAEIRPVDVAVHACRHLAFLRHTDPTVAAVAAAAPMTWALITEFTPAVAGMLTSDATPVPARTG</sequence>
<comment type="caution">
    <text evidence="1">The sequence shown here is derived from an EMBL/GenBank/DDBJ whole genome shotgun (WGS) entry which is preliminary data.</text>
</comment>